<evidence type="ECO:0000256" key="1">
    <source>
        <dbReference type="ARBA" id="ARBA00022448"/>
    </source>
</evidence>
<dbReference type="GO" id="GO:0004888">
    <property type="term" value="F:transmembrane signaling receptor activity"/>
    <property type="evidence" value="ECO:0007669"/>
    <property type="project" value="InterPro"/>
</dbReference>
<comment type="similarity">
    <text evidence="20">Belongs to the ligand-gated ion channel (TC 1.A.9) family.</text>
</comment>
<dbReference type="PROSITE" id="PS00236">
    <property type="entry name" value="NEUROTR_ION_CHANNEL"/>
    <property type="match status" value="1"/>
</dbReference>
<evidence type="ECO:0000256" key="20">
    <source>
        <dbReference type="RuleBase" id="RU000687"/>
    </source>
</evidence>
<keyword evidence="13" id="KW-1071">Ligand-gated ion channel</keyword>
<organism evidence="22 23">
    <name type="scientific">Betta splendens</name>
    <name type="common">Siamese fighting fish</name>
    <dbReference type="NCBI Taxonomy" id="158456"/>
    <lineage>
        <taxon>Eukaryota</taxon>
        <taxon>Metazoa</taxon>
        <taxon>Chordata</taxon>
        <taxon>Craniata</taxon>
        <taxon>Vertebrata</taxon>
        <taxon>Euteleostomi</taxon>
        <taxon>Actinopterygii</taxon>
        <taxon>Neopterygii</taxon>
        <taxon>Teleostei</taxon>
        <taxon>Neoteleostei</taxon>
        <taxon>Acanthomorphata</taxon>
        <taxon>Anabantaria</taxon>
        <taxon>Anabantiformes</taxon>
        <taxon>Anabantoidei</taxon>
        <taxon>Osphronemidae</taxon>
        <taxon>Betta</taxon>
    </lineage>
</organism>
<evidence type="ECO:0000256" key="15">
    <source>
        <dbReference type="ARBA" id="ARBA00034104"/>
    </source>
</evidence>
<keyword evidence="4 20" id="KW-0732">Signal</keyword>
<evidence type="ECO:0000256" key="5">
    <source>
        <dbReference type="ARBA" id="ARBA00022989"/>
    </source>
</evidence>
<comment type="subcellular location">
    <subcellularLocation>
        <location evidence="15">Postsynaptic cell membrane</location>
        <topology evidence="15">Multi-pass membrane protein</topology>
    </subcellularLocation>
</comment>
<evidence type="ECO:0000256" key="11">
    <source>
        <dbReference type="ARBA" id="ARBA00023180"/>
    </source>
</evidence>
<dbReference type="InterPro" id="IPR036719">
    <property type="entry name" value="Neuro-gated_channel_TM_sf"/>
</dbReference>
<keyword evidence="9" id="KW-1015">Disulfide bond</keyword>
<keyword evidence="6" id="KW-0770">Synapse</keyword>
<evidence type="ECO:0000256" key="16">
    <source>
        <dbReference type="ARBA" id="ARBA00034430"/>
    </source>
</evidence>
<comment type="catalytic activity">
    <reaction evidence="17">
        <text>Na(+)(in) = Na(+)(out)</text>
        <dbReference type="Rhea" id="RHEA:34963"/>
        <dbReference type="ChEBI" id="CHEBI:29101"/>
    </reaction>
</comment>
<dbReference type="SUPFAM" id="SSF90112">
    <property type="entry name" value="Neurotransmitter-gated ion-channel transmembrane pore"/>
    <property type="match status" value="1"/>
</dbReference>
<dbReference type="InterPro" id="IPR006201">
    <property type="entry name" value="Neur_channel"/>
</dbReference>
<feature type="chain" id="PRO_5041014120" evidence="20">
    <location>
        <begin position="19"/>
        <end position="394"/>
    </location>
</feature>
<comment type="caution">
    <text evidence="20">Lacks conserved residue(s) required for the propagation of feature annotation.</text>
</comment>
<dbReference type="Gene3D" id="1.20.58.390">
    <property type="entry name" value="Neurotransmitter-gated ion-channel transmembrane domain"/>
    <property type="match status" value="1"/>
</dbReference>
<dbReference type="RefSeq" id="XP_055366904.1">
    <property type="nucleotide sequence ID" value="XM_055510929.1"/>
</dbReference>
<evidence type="ECO:0000256" key="10">
    <source>
        <dbReference type="ARBA" id="ARBA00023170"/>
    </source>
</evidence>
<feature type="signal peptide" evidence="20">
    <location>
        <begin position="1"/>
        <end position="18"/>
    </location>
</feature>
<evidence type="ECO:0000259" key="21">
    <source>
        <dbReference type="Pfam" id="PF02931"/>
    </source>
</evidence>
<protein>
    <submittedName>
        <fullName evidence="23">5-hydroxytryptamine receptor 3A-like isoform X2</fullName>
    </submittedName>
</protein>
<feature type="transmembrane region" description="Helical" evidence="20">
    <location>
        <begin position="238"/>
        <end position="262"/>
    </location>
</feature>
<dbReference type="PRINTS" id="PR00252">
    <property type="entry name" value="NRIONCHANNEL"/>
</dbReference>
<keyword evidence="10" id="KW-0675">Receptor</keyword>
<evidence type="ECO:0000256" key="4">
    <source>
        <dbReference type="ARBA" id="ARBA00022729"/>
    </source>
</evidence>
<keyword evidence="22" id="KW-1185">Reference proteome</keyword>
<keyword evidence="8 20" id="KW-0472">Membrane</keyword>
<keyword evidence="14 20" id="KW-0407">Ion channel</keyword>
<evidence type="ECO:0000256" key="13">
    <source>
        <dbReference type="ARBA" id="ARBA00023286"/>
    </source>
</evidence>
<name>A0A9W2XYP8_BETSP</name>
<evidence type="ECO:0000256" key="14">
    <source>
        <dbReference type="ARBA" id="ARBA00023303"/>
    </source>
</evidence>
<evidence type="ECO:0000256" key="9">
    <source>
        <dbReference type="ARBA" id="ARBA00023157"/>
    </source>
</evidence>
<keyword evidence="3 20" id="KW-0812">Transmembrane</keyword>
<evidence type="ECO:0000256" key="6">
    <source>
        <dbReference type="ARBA" id="ARBA00023018"/>
    </source>
</evidence>
<evidence type="ECO:0000256" key="18">
    <source>
        <dbReference type="ARBA" id="ARBA00036634"/>
    </source>
</evidence>
<dbReference type="FunFam" id="2.70.170.10:FF:000017">
    <property type="entry name" value="5-hydroxytryptamine receptor 3A"/>
    <property type="match status" value="1"/>
</dbReference>
<dbReference type="InterPro" id="IPR038050">
    <property type="entry name" value="Neuro_actylchol_rec"/>
</dbReference>
<dbReference type="InterPro" id="IPR018000">
    <property type="entry name" value="Neurotransmitter_ion_chnl_CS"/>
</dbReference>
<evidence type="ECO:0000256" key="7">
    <source>
        <dbReference type="ARBA" id="ARBA00023065"/>
    </source>
</evidence>
<feature type="transmembrane region" description="Helical" evidence="20">
    <location>
        <begin position="365"/>
        <end position="385"/>
    </location>
</feature>
<keyword evidence="7 20" id="KW-0406">Ion transport</keyword>
<comment type="function">
    <text evidence="19">Forms serotonin (5-hydroxytryptamine/5-HT3)-activated cation-selective channel complexes, which when activated cause fast, depolarizing responses in neurons.</text>
</comment>
<proteinExistence type="inferred from homology"/>
<dbReference type="PANTHER" id="PTHR18945">
    <property type="entry name" value="NEUROTRANSMITTER GATED ION CHANNEL"/>
    <property type="match status" value="1"/>
</dbReference>
<evidence type="ECO:0000313" key="22">
    <source>
        <dbReference type="Proteomes" id="UP000515150"/>
    </source>
</evidence>
<evidence type="ECO:0000256" key="19">
    <source>
        <dbReference type="ARBA" id="ARBA00037540"/>
    </source>
</evidence>
<feature type="transmembrane region" description="Helical" evidence="20">
    <location>
        <begin position="269"/>
        <end position="286"/>
    </location>
</feature>
<dbReference type="InterPro" id="IPR006202">
    <property type="entry name" value="Neur_chan_lig-bd"/>
</dbReference>
<dbReference type="Gene3D" id="2.70.170.10">
    <property type="entry name" value="Neurotransmitter-gated ion-channel ligand-binding domain"/>
    <property type="match status" value="1"/>
</dbReference>
<dbReference type="AlphaFoldDB" id="A0A9W2XYP8"/>
<evidence type="ECO:0000256" key="3">
    <source>
        <dbReference type="ARBA" id="ARBA00022692"/>
    </source>
</evidence>
<accession>A0A9W2XYP8</accession>
<dbReference type="SUPFAM" id="SSF63712">
    <property type="entry name" value="Nicotinic receptor ligand binding domain-like"/>
    <property type="match status" value="1"/>
</dbReference>
<keyword evidence="5 20" id="KW-1133">Transmembrane helix</keyword>
<gene>
    <name evidence="23" type="primary">LOC114860598</name>
</gene>
<comment type="catalytic activity">
    <reaction evidence="18">
        <text>Ca(2+)(in) = Ca(2+)(out)</text>
        <dbReference type="Rhea" id="RHEA:29671"/>
        <dbReference type="ChEBI" id="CHEBI:29108"/>
    </reaction>
</comment>
<evidence type="ECO:0000256" key="17">
    <source>
        <dbReference type="ARBA" id="ARBA00036239"/>
    </source>
</evidence>
<keyword evidence="1 20" id="KW-0813">Transport</keyword>
<keyword evidence="12" id="KW-0628">Postsynaptic cell membrane</keyword>
<dbReference type="Proteomes" id="UP000515150">
    <property type="component" value="Chromosome 8"/>
</dbReference>
<dbReference type="Pfam" id="PF02931">
    <property type="entry name" value="Neur_chan_LBD"/>
    <property type="match status" value="1"/>
</dbReference>
<evidence type="ECO:0000256" key="2">
    <source>
        <dbReference type="ARBA" id="ARBA00022475"/>
    </source>
</evidence>
<keyword evidence="11" id="KW-0325">Glycoprotein</keyword>
<keyword evidence="2" id="KW-1003">Cell membrane</keyword>
<dbReference type="InterPro" id="IPR036734">
    <property type="entry name" value="Neur_chan_lig-bd_sf"/>
</dbReference>
<comment type="catalytic activity">
    <reaction evidence="16">
        <text>K(+)(in) = K(+)(out)</text>
        <dbReference type="Rhea" id="RHEA:29463"/>
        <dbReference type="ChEBI" id="CHEBI:29103"/>
    </reaction>
</comment>
<dbReference type="GO" id="GO:0005230">
    <property type="term" value="F:extracellular ligand-gated monoatomic ion channel activity"/>
    <property type="evidence" value="ECO:0007669"/>
    <property type="project" value="InterPro"/>
</dbReference>
<feature type="domain" description="Neurotransmitter-gated ion-channel ligand-binding" evidence="21">
    <location>
        <begin position="35"/>
        <end position="237"/>
    </location>
</feature>
<dbReference type="GeneID" id="114860598"/>
<reference evidence="23" key="1">
    <citation type="submission" date="2025-08" db="UniProtKB">
        <authorList>
            <consortium name="RefSeq"/>
        </authorList>
    </citation>
    <scope>IDENTIFICATION</scope>
</reference>
<evidence type="ECO:0000256" key="8">
    <source>
        <dbReference type="ARBA" id="ARBA00023136"/>
    </source>
</evidence>
<sequence length="394" mass="44690">MSAGRILAFFALIAGISSTQTSDCSYSGLVNYLNLTNGLLTMIRPVRNWTDPTSVQLDVVIYGILDLDEKAQSLTTHIWTQMYWQSEFLTWNSSDFCGINMLVIPRSILWTPDLTIQEDTSDTGTVQDSPLITLFPEGLVSANRHQRLTSTCQLNLYLFPFDTQHCNITFLSFNYFADGVKLGCNQSGTSLTSLSEQLMATQGEWQLVNISIFSYSFTKQGVSRSRLTYMVSIRRRPLLYVAIFVVPLFYLLILDLATFFISEACGEKLGFKVTILLSISVLLLILKDMLPSTEDTLPVIETVANEEQGRVNLESHFSLDLPCDLSVLRQILEEVKAARQEAEGQGKARRNHVCYRRLARIIDNVFFTFYFLGVVTFLLCMYIIWIQCSMHSMH</sequence>
<dbReference type="GO" id="GO:0045211">
    <property type="term" value="C:postsynaptic membrane"/>
    <property type="evidence" value="ECO:0007669"/>
    <property type="project" value="UniProtKB-SubCell"/>
</dbReference>
<evidence type="ECO:0000256" key="12">
    <source>
        <dbReference type="ARBA" id="ARBA00023257"/>
    </source>
</evidence>
<evidence type="ECO:0000313" key="23">
    <source>
        <dbReference type="RefSeq" id="XP_055366904.1"/>
    </source>
</evidence>